<protein>
    <submittedName>
        <fullName evidence="2">Uncharacterized protein</fullName>
    </submittedName>
</protein>
<evidence type="ECO:0000313" key="2">
    <source>
        <dbReference type="EMBL" id="KIH69275.1"/>
    </source>
</evidence>
<dbReference type="Proteomes" id="UP000054047">
    <property type="component" value="Unassembled WGS sequence"/>
</dbReference>
<feature type="region of interest" description="Disordered" evidence="1">
    <location>
        <begin position="1"/>
        <end position="36"/>
    </location>
</feature>
<evidence type="ECO:0000313" key="3">
    <source>
        <dbReference type="Proteomes" id="UP000054047"/>
    </source>
</evidence>
<organism evidence="2 3">
    <name type="scientific">Ancylostoma duodenale</name>
    <dbReference type="NCBI Taxonomy" id="51022"/>
    <lineage>
        <taxon>Eukaryota</taxon>
        <taxon>Metazoa</taxon>
        <taxon>Ecdysozoa</taxon>
        <taxon>Nematoda</taxon>
        <taxon>Chromadorea</taxon>
        <taxon>Rhabditida</taxon>
        <taxon>Rhabditina</taxon>
        <taxon>Rhabditomorpha</taxon>
        <taxon>Strongyloidea</taxon>
        <taxon>Ancylostomatidae</taxon>
        <taxon>Ancylostomatinae</taxon>
        <taxon>Ancylostoma</taxon>
    </lineage>
</organism>
<gene>
    <name evidence="2" type="ORF">ANCDUO_00383</name>
</gene>
<evidence type="ECO:0000256" key="1">
    <source>
        <dbReference type="SAM" id="MobiDB-lite"/>
    </source>
</evidence>
<reference evidence="2 3" key="1">
    <citation type="submission" date="2013-12" db="EMBL/GenBank/DDBJ databases">
        <title>Draft genome of the parsitic nematode Ancylostoma duodenale.</title>
        <authorList>
            <person name="Mitreva M."/>
        </authorList>
    </citation>
    <scope>NUCLEOTIDE SEQUENCE [LARGE SCALE GENOMIC DNA]</scope>
    <source>
        <strain evidence="2 3">Zhejiang</strain>
    </source>
</reference>
<accession>A0A0C2H5Y6</accession>
<name>A0A0C2H5Y6_9BILA</name>
<sequence>MEQRYHRSKSLPPSLQRQDRSEPKMTLTDSSDGVSTKIEMTETVEESTLRELIKNDLDECGHLARKLPPAKKNWEHVHDVHLQVSDNISQKGAIFRMGEHLYGFDTIRDLSFQAADHIDKFFGRKPHGTLLYQSPYHFLHDYIEDYGRGFFKSSLSRSAHDLSEWRKQHLESPRLESPLSLLEVALDSTETVRADAHSEIFTGRESLRPHNDILTSTTSWSSSHYRRDRGEHDAAQWDSISDRATYPSKQPFSPLSTVRSFGTSSMVHLPSSVYADHSAMNNSNLLHNYFSSLHSLERNGNRQRFECNHHLVRDFREGPRTERLTCSATLTCSRLPQVFSQKAASEA</sequence>
<dbReference type="AlphaFoldDB" id="A0A0C2H5Y6"/>
<keyword evidence="3" id="KW-1185">Reference proteome</keyword>
<proteinExistence type="predicted"/>
<dbReference type="OrthoDB" id="5831843at2759"/>
<dbReference type="EMBL" id="KN726189">
    <property type="protein sequence ID" value="KIH69275.1"/>
    <property type="molecule type" value="Genomic_DNA"/>
</dbReference>